<evidence type="ECO:0000313" key="4">
    <source>
        <dbReference type="Proteomes" id="UP001153636"/>
    </source>
</evidence>
<feature type="region of interest" description="Disordered" evidence="2">
    <location>
        <begin position="31"/>
        <end position="52"/>
    </location>
</feature>
<dbReference type="EMBL" id="OV651833">
    <property type="protein sequence ID" value="CAH1107476.1"/>
    <property type="molecule type" value="Genomic_DNA"/>
</dbReference>
<dbReference type="Proteomes" id="UP001153636">
    <property type="component" value="Chromosome 21"/>
</dbReference>
<evidence type="ECO:0000256" key="2">
    <source>
        <dbReference type="SAM" id="MobiDB-lite"/>
    </source>
</evidence>
<organism evidence="3 4">
    <name type="scientific">Psylliodes chrysocephalus</name>
    <dbReference type="NCBI Taxonomy" id="3402493"/>
    <lineage>
        <taxon>Eukaryota</taxon>
        <taxon>Metazoa</taxon>
        <taxon>Ecdysozoa</taxon>
        <taxon>Arthropoda</taxon>
        <taxon>Hexapoda</taxon>
        <taxon>Insecta</taxon>
        <taxon>Pterygota</taxon>
        <taxon>Neoptera</taxon>
        <taxon>Endopterygota</taxon>
        <taxon>Coleoptera</taxon>
        <taxon>Polyphaga</taxon>
        <taxon>Cucujiformia</taxon>
        <taxon>Chrysomeloidea</taxon>
        <taxon>Chrysomelidae</taxon>
        <taxon>Galerucinae</taxon>
        <taxon>Alticini</taxon>
        <taxon>Psylliodes</taxon>
    </lineage>
</organism>
<protein>
    <submittedName>
        <fullName evidence="3">Uncharacterized protein</fullName>
    </submittedName>
</protein>
<dbReference type="AlphaFoldDB" id="A0A9P0CSV2"/>
<evidence type="ECO:0000256" key="1">
    <source>
        <dbReference type="SAM" id="Coils"/>
    </source>
</evidence>
<feature type="coiled-coil region" evidence="1">
    <location>
        <begin position="147"/>
        <end position="181"/>
    </location>
</feature>
<keyword evidence="1" id="KW-0175">Coiled coil</keyword>
<evidence type="ECO:0000313" key="3">
    <source>
        <dbReference type="EMBL" id="CAH1107476.1"/>
    </source>
</evidence>
<reference evidence="3" key="1">
    <citation type="submission" date="2022-01" db="EMBL/GenBank/DDBJ databases">
        <authorList>
            <person name="King R."/>
        </authorList>
    </citation>
    <scope>NUCLEOTIDE SEQUENCE</scope>
</reference>
<keyword evidence="4" id="KW-1185">Reference proteome</keyword>
<name>A0A9P0CSV2_9CUCU</name>
<dbReference type="OrthoDB" id="6809035at2759"/>
<proteinExistence type="predicted"/>
<accession>A0A9P0CSV2</accession>
<gene>
    <name evidence="3" type="ORF">PSYICH_LOCUS8183</name>
</gene>
<sequence length="198" mass="23216">MGDSKKYIILNPRTQAKLELGSSQLQRIYTEQPSTSTATTEPQPSTSTATTESQLFTCITNTPIVQTAIWSHNQTLKLIDYKINRKRVGTLEVRNLKKMWEVICVEINKTYKYIKKEKELFLMIRNHQRICKNLKKKYYNEIVNTEKEKLAFKKEKLKKKMEVENKKLLAKQEEVAAYKERTDVLKLFVQNNISIPNV</sequence>